<feature type="coiled-coil region" evidence="1">
    <location>
        <begin position="70"/>
        <end position="126"/>
    </location>
</feature>
<dbReference type="OrthoDB" id="303698at2759"/>
<keyword evidence="1" id="KW-0175">Coiled coil</keyword>
<evidence type="ECO:0000256" key="1">
    <source>
        <dbReference type="SAM" id="Coils"/>
    </source>
</evidence>
<protein>
    <submittedName>
        <fullName evidence="2">Uncharacterized protein</fullName>
    </submittedName>
</protein>
<evidence type="ECO:0000313" key="3">
    <source>
        <dbReference type="Proteomes" id="UP000692954"/>
    </source>
</evidence>
<sequence length="212" mass="25174">MQELLIKLFNIICEEDQTKQKFNKCNNICEQLKLITDITIKKQSEFLSLEKQLQKYESEVRKNIRDQYLMQQQQDDLQQKIEELEKCRNEFLSNTKNTIIKLKRENEELYQKCKSLTAQLQKVDNQSISKYSTVDNTITNITNTLDQAKLRPKTNTTPQKLKTDVDASQKRLSQQLIKPNYFQKKQSTQISIQNKRQSYQHMENQLNLTTSM</sequence>
<organism evidence="2 3">
    <name type="scientific">Paramecium sonneborni</name>
    <dbReference type="NCBI Taxonomy" id="65129"/>
    <lineage>
        <taxon>Eukaryota</taxon>
        <taxon>Sar</taxon>
        <taxon>Alveolata</taxon>
        <taxon>Ciliophora</taxon>
        <taxon>Intramacronucleata</taxon>
        <taxon>Oligohymenophorea</taxon>
        <taxon>Peniculida</taxon>
        <taxon>Parameciidae</taxon>
        <taxon>Paramecium</taxon>
    </lineage>
</organism>
<accession>A0A8S1K0F6</accession>
<reference evidence="2" key="1">
    <citation type="submission" date="2021-01" db="EMBL/GenBank/DDBJ databases">
        <authorList>
            <consortium name="Genoscope - CEA"/>
            <person name="William W."/>
        </authorList>
    </citation>
    <scope>NUCLEOTIDE SEQUENCE</scope>
</reference>
<dbReference type="AlphaFoldDB" id="A0A8S1K0F6"/>
<gene>
    <name evidence="2" type="ORF">PSON_ATCC_30995.1.T0030483</name>
</gene>
<dbReference type="Proteomes" id="UP000692954">
    <property type="component" value="Unassembled WGS sequence"/>
</dbReference>
<keyword evidence="3" id="KW-1185">Reference proteome</keyword>
<comment type="caution">
    <text evidence="2">The sequence shown here is derived from an EMBL/GenBank/DDBJ whole genome shotgun (WGS) entry which is preliminary data.</text>
</comment>
<name>A0A8S1K0F6_9CILI</name>
<proteinExistence type="predicted"/>
<dbReference type="EMBL" id="CAJJDN010000003">
    <property type="protein sequence ID" value="CAD8048930.1"/>
    <property type="molecule type" value="Genomic_DNA"/>
</dbReference>
<evidence type="ECO:0000313" key="2">
    <source>
        <dbReference type="EMBL" id="CAD8048930.1"/>
    </source>
</evidence>